<evidence type="ECO:0000313" key="2">
    <source>
        <dbReference type="EMBL" id="GGH83632.1"/>
    </source>
</evidence>
<gene>
    <name evidence="2" type="ORF">GCM10007096_24830</name>
</gene>
<dbReference type="EMBL" id="BMFV01000018">
    <property type="protein sequence ID" value="GGH83632.1"/>
    <property type="molecule type" value="Genomic_DNA"/>
</dbReference>
<proteinExistence type="predicted"/>
<reference evidence="2" key="1">
    <citation type="journal article" date="2014" name="Int. J. Syst. Evol. Microbiol.">
        <title>Complete genome sequence of Corynebacterium casei LMG S-19264T (=DSM 44701T), isolated from a smear-ripened cheese.</title>
        <authorList>
            <consortium name="US DOE Joint Genome Institute (JGI-PGF)"/>
            <person name="Walter F."/>
            <person name="Albersmeier A."/>
            <person name="Kalinowski J."/>
            <person name="Ruckert C."/>
        </authorList>
    </citation>
    <scope>NUCLEOTIDE SEQUENCE</scope>
    <source>
        <strain evidence="2">CGMCC 1.12777</strain>
    </source>
</reference>
<evidence type="ECO:0000313" key="3">
    <source>
        <dbReference type="Proteomes" id="UP000656813"/>
    </source>
</evidence>
<dbReference type="Proteomes" id="UP000656813">
    <property type="component" value="Unassembled WGS sequence"/>
</dbReference>
<keyword evidence="3" id="KW-1185">Reference proteome</keyword>
<evidence type="ECO:0000256" key="1">
    <source>
        <dbReference type="SAM" id="MobiDB-lite"/>
    </source>
</evidence>
<feature type="compositionally biased region" description="Low complexity" evidence="1">
    <location>
        <begin position="150"/>
        <end position="167"/>
    </location>
</feature>
<sequence>MSQEIERELGWDDEIEKDGGDFILLPEGDYMFTVSKFERGRFAGSAKMPPCNQAKLELTVHSPEHGDVVIFHNLLLHTKTEGLLSNFFTGIGQKKKGEKLRMNWNAVIGAKGKLQLEVNKFIGRDGEERTNNQVKKFYPFDEAFPQGIAQGYQQPVQQPTQQQAPFPTGNQQQGGFTPGQF</sequence>
<organism evidence="2 3">
    <name type="scientific">Pullulanibacillus pueri</name>
    <dbReference type="NCBI Taxonomy" id="1437324"/>
    <lineage>
        <taxon>Bacteria</taxon>
        <taxon>Bacillati</taxon>
        <taxon>Bacillota</taxon>
        <taxon>Bacilli</taxon>
        <taxon>Bacillales</taxon>
        <taxon>Sporolactobacillaceae</taxon>
        <taxon>Pullulanibacillus</taxon>
    </lineage>
</organism>
<accession>A0A8J2ZX56</accession>
<comment type="caution">
    <text evidence="2">The sequence shown here is derived from an EMBL/GenBank/DDBJ whole genome shotgun (WGS) entry which is preliminary data.</text>
</comment>
<reference evidence="2" key="2">
    <citation type="submission" date="2020-09" db="EMBL/GenBank/DDBJ databases">
        <authorList>
            <person name="Sun Q."/>
            <person name="Zhou Y."/>
        </authorList>
    </citation>
    <scope>NUCLEOTIDE SEQUENCE</scope>
    <source>
        <strain evidence="2">CGMCC 1.12777</strain>
    </source>
</reference>
<feature type="compositionally biased region" description="Polar residues" evidence="1">
    <location>
        <begin position="168"/>
        <end position="181"/>
    </location>
</feature>
<evidence type="ECO:0008006" key="4">
    <source>
        <dbReference type="Google" id="ProtNLM"/>
    </source>
</evidence>
<dbReference type="AlphaFoldDB" id="A0A8J2ZX56"/>
<protein>
    <recommendedName>
        <fullName evidence="4">DUF669 domain-containing protein</fullName>
    </recommendedName>
</protein>
<feature type="region of interest" description="Disordered" evidence="1">
    <location>
        <begin position="149"/>
        <end position="181"/>
    </location>
</feature>
<name>A0A8J2ZX56_9BACL</name>
<dbReference type="RefSeq" id="WP_188497687.1">
    <property type="nucleotide sequence ID" value="NZ_BMFV01000018.1"/>
</dbReference>